<dbReference type="Proteomes" id="UP000179807">
    <property type="component" value="Unassembled WGS sequence"/>
</dbReference>
<dbReference type="SUPFAM" id="SSF48371">
    <property type="entry name" value="ARM repeat"/>
    <property type="match status" value="1"/>
</dbReference>
<dbReference type="Gene3D" id="1.25.10.10">
    <property type="entry name" value="Leucine-rich Repeat Variant"/>
    <property type="match status" value="1"/>
</dbReference>
<organism evidence="1 2">
    <name type="scientific">Tritrichomonas foetus</name>
    <dbReference type="NCBI Taxonomy" id="1144522"/>
    <lineage>
        <taxon>Eukaryota</taxon>
        <taxon>Metamonada</taxon>
        <taxon>Parabasalia</taxon>
        <taxon>Tritrichomonadida</taxon>
        <taxon>Tritrichomonadidae</taxon>
        <taxon>Tritrichomonas</taxon>
    </lineage>
</organism>
<evidence type="ECO:0008006" key="3">
    <source>
        <dbReference type="Google" id="ProtNLM"/>
    </source>
</evidence>
<dbReference type="VEuPathDB" id="TrichDB:TRFO_15815"/>
<dbReference type="InterPro" id="IPR011989">
    <property type="entry name" value="ARM-like"/>
</dbReference>
<proteinExistence type="predicted"/>
<dbReference type="RefSeq" id="XP_068367056.1">
    <property type="nucleotide sequence ID" value="XM_068498599.1"/>
</dbReference>
<dbReference type="GeneID" id="94833303"/>
<comment type="caution">
    <text evidence="1">The sequence shown here is derived from an EMBL/GenBank/DDBJ whole genome shotgun (WGS) entry which is preliminary data.</text>
</comment>
<accession>A0A1J4KSQ5</accession>
<name>A0A1J4KSQ5_9EUKA</name>
<keyword evidence="2" id="KW-1185">Reference proteome</keyword>
<protein>
    <recommendedName>
        <fullName evidence="3">Armadillo repeat-containing domain-containing protein</fullName>
    </recommendedName>
</protein>
<dbReference type="AlphaFoldDB" id="A0A1J4KSQ5"/>
<evidence type="ECO:0000313" key="1">
    <source>
        <dbReference type="EMBL" id="OHT13920.1"/>
    </source>
</evidence>
<sequence>MDYKKIPKSFFLQNPLEQLSSGFKYSFQKKNDKLYFASSIFDSEFSCIQNYPEISQMINTIHKEIDKNQEKAYIFPYLKTINNYIETPPAPSPDELSEIFLPTLLDIVNNIIDQSSRNLALKIIVFLTLGNIPTNSAFLNPKSIHIIASHLSKRIFFSSNDGFTIDNIILSSVILINLFSIPALKSKFFSIFQEIELISHINKTLNNIKSEQEAKYIFRLLLDLIKYTKMMNHQTNEPIYENHQSNAERENFDNFMIFDILGPNLLLLVSSSGYSQKGSLKCIYYLLHNKTLMDKFLQNGLPDLLFQNFYNFKYASPIFKCITKICSSNNRIIDPFNNIDFNKLIKIISSTNYKGVRDILSFISTEMEVCEQTNDQINYQLNSQLNNQLSKPLNIDFNLLFNTLLNLFDTRDFKTKLECAKYFGSILNLNITFDVNHETKMLLKIMDIVSHASNDDVLYFLAVINLHFEKNYQITMNIASETDFPSVLNELSQNELPEVSDIASALLLKYFDS</sequence>
<gene>
    <name evidence="1" type="ORF">TRFO_15815</name>
</gene>
<reference evidence="1" key="1">
    <citation type="submission" date="2016-10" db="EMBL/GenBank/DDBJ databases">
        <authorList>
            <person name="Benchimol M."/>
            <person name="Almeida L.G."/>
            <person name="Vasconcelos A.T."/>
            <person name="Perreira-Neves A."/>
            <person name="Rosa I.A."/>
            <person name="Tasca T."/>
            <person name="Bogo M.R."/>
            <person name="de Souza W."/>
        </authorList>
    </citation>
    <scope>NUCLEOTIDE SEQUENCE [LARGE SCALE GENOMIC DNA]</scope>
    <source>
        <strain evidence="1">K</strain>
    </source>
</reference>
<dbReference type="EMBL" id="MLAK01000451">
    <property type="protein sequence ID" value="OHT13920.1"/>
    <property type="molecule type" value="Genomic_DNA"/>
</dbReference>
<evidence type="ECO:0000313" key="2">
    <source>
        <dbReference type="Proteomes" id="UP000179807"/>
    </source>
</evidence>
<dbReference type="InterPro" id="IPR016024">
    <property type="entry name" value="ARM-type_fold"/>
</dbReference>